<dbReference type="EMBL" id="CP007142">
    <property type="protein sequence ID" value="AJQ97029.1"/>
    <property type="molecule type" value="Genomic_DNA"/>
</dbReference>
<name>A0A0C5W2Y4_9GAMM</name>
<proteinExistence type="predicted"/>
<dbReference type="KEGG" id="gsn:YC6258_04997"/>
<dbReference type="STRING" id="1445510.YC6258_04997"/>
<evidence type="ECO:0000313" key="1">
    <source>
        <dbReference type="EMBL" id="AJQ97029.1"/>
    </source>
</evidence>
<evidence type="ECO:0000313" key="2">
    <source>
        <dbReference type="Proteomes" id="UP000032266"/>
    </source>
</evidence>
<dbReference type="HOGENOM" id="CLU_2770120_0_0_6"/>
<dbReference type="Proteomes" id="UP000032266">
    <property type="component" value="Chromosome"/>
</dbReference>
<dbReference type="AlphaFoldDB" id="A0A0C5W2Y4"/>
<sequence>MVHVVGGGMVIWPGRKVIDLIAGFSSDQVCIGVFGSRVILLSESPACLAFEIPDNNVDLNVYSQMIYRL</sequence>
<protein>
    <submittedName>
        <fullName evidence="1">Uncharacterized protein</fullName>
    </submittedName>
</protein>
<keyword evidence="2" id="KW-1185">Reference proteome</keyword>
<accession>A0A0C5W2Y4</accession>
<gene>
    <name evidence="1" type="ORF">YC6258_04997</name>
</gene>
<reference evidence="1 2" key="1">
    <citation type="submission" date="2014-01" db="EMBL/GenBank/DDBJ databases">
        <title>Full genme sequencing of cellulolytic bacterium Gynuella sunshinyii YC6258T gen. nov., sp. nov.</title>
        <authorList>
            <person name="Khan H."/>
            <person name="Chung E.J."/>
            <person name="Chung Y.R."/>
        </authorList>
    </citation>
    <scope>NUCLEOTIDE SEQUENCE [LARGE SCALE GENOMIC DNA]</scope>
    <source>
        <strain evidence="1 2">YC6258</strain>
    </source>
</reference>
<organism evidence="1 2">
    <name type="scientific">Gynuella sunshinyii YC6258</name>
    <dbReference type="NCBI Taxonomy" id="1445510"/>
    <lineage>
        <taxon>Bacteria</taxon>
        <taxon>Pseudomonadati</taxon>
        <taxon>Pseudomonadota</taxon>
        <taxon>Gammaproteobacteria</taxon>
        <taxon>Oceanospirillales</taxon>
        <taxon>Saccharospirillaceae</taxon>
        <taxon>Gynuella</taxon>
    </lineage>
</organism>